<keyword evidence="4 8" id="KW-1133">Transmembrane helix</keyword>
<dbReference type="InterPro" id="IPR002110">
    <property type="entry name" value="Ankyrin_rpt"/>
</dbReference>
<evidence type="ECO:0000256" key="2">
    <source>
        <dbReference type="ARBA" id="ARBA00022692"/>
    </source>
</evidence>
<dbReference type="PROSITE" id="PS50088">
    <property type="entry name" value="ANK_REPEAT"/>
    <property type="match status" value="3"/>
</dbReference>
<evidence type="ECO:0000313" key="11">
    <source>
        <dbReference type="Proteomes" id="UP000806378"/>
    </source>
</evidence>
<keyword evidence="2 8" id="KW-0812">Transmembrane</keyword>
<feature type="repeat" description="ANK" evidence="7">
    <location>
        <begin position="118"/>
        <end position="150"/>
    </location>
</feature>
<feature type="repeat" description="ANK" evidence="7">
    <location>
        <begin position="151"/>
        <end position="176"/>
    </location>
</feature>
<dbReference type="Proteomes" id="UP000806378">
    <property type="component" value="Unassembled WGS sequence"/>
</dbReference>
<evidence type="ECO:0000256" key="6">
    <source>
        <dbReference type="ARBA" id="ARBA00023136"/>
    </source>
</evidence>
<accession>A0A8T0D0U5</accession>
<feature type="transmembrane region" description="Helical" evidence="8">
    <location>
        <begin position="482"/>
        <end position="501"/>
    </location>
</feature>
<evidence type="ECO:0000256" key="5">
    <source>
        <dbReference type="ARBA" id="ARBA00023043"/>
    </source>
</evidence>
<evidence type="ECO:0000259" key="9">
    <source>
        <dbReference type="Pfam" id="PF13962"/>
    </source>
</evidence>
<comment type="caution">
    <text evidence="10">The sequence shown here is derived from an EMBL/GenBank/DDBJ whole genome shotgun (WGS) entry which is preliminary data.</text>
</comment>
<dbReference type="SUPFAM" id="SSF48403">
    <property type="entry name" value="Ankyrin repeat"/>
    <property type="match status" value="1"/>
</dbReference>
<evidence type="ECO:0000313" key="10">
    <source>
        <dbReference type="EMBL" id="KAF7852055.1"/>
    </source>
</evidence>
<dbReference type="Pfam" id="PF13962">
    <property type="entry name" value="PGG"/>
    <property type="match status" value="1"/>
</dbReference>
<dbReference type="PANTHER" id="PTHR24186:SF46">
    <property type="entry name" value="PROTEIN ACCELERATED CELL DEATH 6-LIKE"/>
    <property type="match status" value="1"/>
</dbReference>
<evidence type="ECO:0000256" key="8">
    <source>
        <dbReference type="SAM" id="Phobius"/>
    </source>
</evidence>
<dbReference type="Gene3D" id="1.25.40.20">
    <property type="entry name" value="Ankyrin repeat-containing domain"/>
    <property type="match status" value="2"/>
</dbReference>
<dbReference type="InterPro" id="IPR026961">
    <property type="entry name" value="PGG_dom"/>
</dbReference>
<dbReference type="Gramene" id="rna-gnl|WGS:JABURB|Cocit.L0583.1">
    <property type="protein sequence ID" value="cds-KAF7852055.1"/>
    <property type="gene ID" value="gene-BT93_L0583"/>
</dbReference>
<dbReference type="EMBL" id="MU089520">
    <property type="protein sequence ID" value="KAF7852055.1"/>
    <property type="molecule type" value="Genomic_DNA"/>
</dbReference>
<evidence type="ECO:0000256" key="1">
    <source>
        <dbReference type="ARBA" id="ARBA00004141"/>
    </source>
</evidence>
<comment type="subcellular location">
    <subcellularLocation>
        <location evidence="1">Membrane</location>
        <topology evidence="1">Multi-pass membrane protein</topology>
    </subcellularLocation>
</comment>
<evidence type="ECO:0000256" key="7">
    <source>
        <dbReference type="PROSITE-ProRule" id="PRU00023"/>
    </source>
</evidence>
<keyword evidence="11" id="KW-1185">Reference proteome</keyword>
<dbReference type="PROSITE" id="PS50297">
    <property type="entry name" value="ANK_REP_REGION"/>
    <property type="match status" value="2"/>
</dbReference>
<keyword evidence="6 8" id="KW-0472">Membrane</keyword>
<dbReference type="PANTHER" id="PTHR24186">
    <property type="entry name" value="PROTEIN PHOSPHATASE 1 REGULATORY SUBUNIT"/>
    <property type="match status" value="1"/>
</dbReference>
<dbReference type="AlphaFoldDB" id="A0A8T0D0U5"/>
<dbReference type="OrthoDB" id="7729168at2759"/>
<reference evidence="10" key="1">
    <citation type="submission" date="2020-05" db="EMBL/GenBank/DDBJ databases">
        <title>WGS assembly of Corymbia citriodora subspecies variegata.</title>
        <authorList>
            <person name="Barry K."/>
            <person name="Hundley H."/>
            <person name="Shu S."/>
            <person name="Jenkins J."/>
            <person name="Grimwood J."/>
            <person name="Baten A."/>
        </authorList>
    </citation>
    <scope>NUCLEOTIDE SEQUENCE</scope>
    <source>
        <strain evidence="10">CV2-018</strain>
    </source>
</reference>
<feature type="repeat" description="ANK" evidence="7">
    <location>
        <begin position="256"/>
        <end position="289"/>
    </location>
</feature>
<protein>
    <recommendedName>
        <fullName evidence="9">PGG domain-containing protein</fullName>
    </recommendedName>
</protein>
<feature type="domain" description="PGG" evidence="9">
    <location>
        <begin position="353"/>
        <end position="460"/>
    </location>
</feature>
<sequence length="503" mass="56123">MEGKGASISVGDHKIWEERRARLKALQWGNGTIQPESKYRVYLLQCNAMKEDNVNEFIKAVEKYYAEERVPLPDIINMQGPSGNSLLHVAAGIQKPDILQALLECKHVNGLAGKANYRGDTALHIAARAGRICTAELLLGCGSVVDKANDMGNTALHEAVKNRHYELTRLLVSRGSISVYQKNKESKSPLYMAVEMGDTKNLMLLMEAKDGRAEGMSPVHGAVIHQRIAKHGKDLVVDYILHDPKLEKLINAKDKQGNTPLHVAILHKQFKALLSFIGEDVVDLELVNNRNLTAFDIADEQRKDIDTPRTAFRLLAVPLLKAAKAPRSKDRAICRPESFGLRRDVEPLQLGRLKDSANTCMVVAMLVTAMTFAAGFSTRGGYNGSEPDDRIATLLNKSMYDVFVICNAIVMYSLIIAFVILLKTQSNEFRLVHYFLREARLPPLIAIATMSVAFTVGVYVAVVALIIGITFLFHIFRFHGYMFLWPLFYFPKLMARLAIFLPS</sequence>
<organism evidence="10 11">
    <name type="scientific">Corymbia citriodora subsp. variegata</name>
    <dbReference type="NCBI Taxonomy" id="360336"/>
    <lineage>
        <taxon>Eukaryota</taxon>
        <taxon>Viridiplantae</taxon>
        <taxon>Streptophyta</taxon>
        <taxon>Embryophyta</taxon>
        <taxon>Tracheophyta</taxon>
        <taxon>Spermatophyta</taxon>
        <taxon>Magnoliopsida</taxon>
        <taxon>eudicotyledons</taxon>
        <taxon>Gunneridae</taxon>
        <taxon>Pentapetalae</taxon>
        <taxon>rosids</taxon>
        <taxon>malvids</taxon>
        <taxon>Myrtales</taxon>
        <taxon>Myrtaceae</taxon>
        <taxon>Myrtoideae</taxon>
        <taxon>Eucalypteae</taxon>
        <taxon>Corymbia</taxon>
    </lineage>
</organism>
<gene>
    <name evidence="10" type="ORF">BT93_L0583</name>
</gene>
<feature type="transmembrane region" description="Helical" evidence="8">
    <location>
        <begin position="360"/>
        <end position="382"/>
    </location>
</feature>
<keyword evidence="3" id="KW-0677">Repeat</keyword>
<dbReference type="Pfam" id="PF12796">
    <property type="entry name" value="Ank_2"/>
    <property type="match status" value="1"/>
</dbReference>
<feature type="transmembrane region" description="Helical" evidence="8">
    <location>
        <begin position="402"/>
        <end position="422"/>
    </location>
</feature>
<dbReference type="SMART" id="SM00248">
    <property type="entry name" value="ANK"/>
    <property type="match status" value="5"/>
</dbReference>
<keyword evidence="5 7" id="KW-0040">ANK repeat</keyword>
<dbReference type="GO" id="GO:0005886">
    <property type="term" value="C:plasma membrane"/>
    <property type="evidence" value="ECO:0007669"/>
    <property type="project" value="TreeGrafter"/>
</dbReference>
<evidence type="ECO:0000256" key="4">
    <source>
        <dbReference type="ARBA" id="ARBA00022989"/>
    </source>
</evidence>
<dbReference type="InterPro" id="IPR036770">
    <property type="entry name" value="Ankyrin_rpt-contain_sf"/>
</dbReference>
<evidence type="ECO:0000256" key="3">
    <source>
        <dbReference type="ARBA" id="ARBA00022737"/>
    </source>
</evidence>
<proteinExistence type="predicted"/>
<feature type="transmembrane region" description="Helical" evidence="8">
    <location>
        <begin position="443"/>
        <end position="476"/>
    </location>
</feature>
<name>A0A8T0D0U5_CORYI</name>
<dbReference type="Pfam" id="PF13857">
    <property type="entry name" value="Ank_5"/>
    <property type="match status" value="1"/>
</dbReference>